<protein>
    <submittedName>
        <fullName evidence="1">Uncharacterized protein</fullName>
    </submittedName>
</protein>
<dbReference type="Proteomes" id="UP000024635">
    <property type="component" value="Unassembled WGS sequence"/>
</dbReference>
<reference evidence="2" key="1">
    <citation type="journal article" date="2015" name="Nat. Genet.">
        <title>The genome and transcriptome of the zoonotic hookworm Ancylostoma ceylanicum identify infection-specific gene families.</title>
        <authorList>
            <person name="Schwarz E.M."/>
            <person name="Hu Y."/>
            <person name="Antoshechkin I."/>
            <person name="Miller M.M."/>
            <person name="Sternberg P.W."/>
            <person name="Aroian R.V."/>
        </authorList>
    </citation>
    <scope>NUCLEOTIDE SEQUENCE</scope>
    <source>
        <strain evidence="2">HY135</strain>
    </source>
</reference>
<dbReference type="EMBL" id="JARK01001491">
    <property type="protein sequence ID" value="EYB95835.1"/>
    <property type="molecule type" value="Genomic_DNA"/>
</dbReference>
<name>A0A016SZD7_9BILA</name>
<organism evidence="1 2">
    <name type="scientific">Ancylostoma ceylanicum</name>
    <dbReference type="NCBI Taxonomy" id="53326"/>
    <lineage>
        <taxon>Eukaryota</taxon>
        <taxon>Metazoa</taxon>
        <taxon>Ecdysozoa</taxon>
        <taxon>Nematoda</taxon>
        <taxon>Chromadorea</taxon>
        <taxon>Rhabditida</taxon>
        <taxon>Rhabditina</taxon>
        <taxon>Rhabditomorpha</taxon>
        <taxon>Strongyloidea</taxon>
        <taxon>Ancylostomatidae</taxon>
        <taxon>Ancylostomatinae</taxon>
        <taxon>Ancylostoma</taxon>
    </lineage>
</organism>
<proteinExistence type="predicted"/>
<evidence type="ECO:0000313" key="1">
    <source>
        <dbReference type="EMBL" id="EYB95835.1"/>
    </source>
</evidence>
<comment type="caution">
    <text evidence="1">The sequence shown here is derived from an EMBL/GenBank/DDBJ whole genome shotgun (WGS) entry which is preliminary data.</text>
</comment>
<evidence type="ECO:0000313" key="2">
    <source>
        <dbReference type="Proteomes" id="UP000024635"/>
    </source>
</evidence>
<dbReference type="AlphaFoldDB" id="A0A016SZD7"/>
<accession>A0A016SZD7</accession>
<gene>
    <name evidence="1" type="primary">Acey_s0155.g3045</name>
    <name evidence="1" type="ORF">Y032_0155g3045</name>
</gene>
<keyword evidence="2" id="KW-1185">Reference proteome</keyword>
<sequence>MFHKIVHGNCGLNFDAFVNTKASITRGGCRKIVIPRAKLSCRAHFFTVRVTPDYLKLSRRLPIPVNLTSFKTLLNRTLSP</sequence>